<sequence length="181" mass="18884">MHRSISPPGTEIRNLPQCVYVATLIDLAGQRSQNIMHATRFPIVVAILLSLALVGPLCVNGQPQLPGAPGQCNSGCCNLGRTVFEGACSSFANFFKADADTAINESDSDFQARVNRAPTPSSRCCVDARAYTQYSCSCNSDLINAAAGRGISSNAVHVVGRATRFSICGNSQNGGAVQGGC</sequence>
<evidence type="ECO:0008006" key="3">
    <source>
        <dbReference type="Google" id="ProtNLM"/>
    </source>
</evidence>
<evidence type="ECO:0000313" key="1">
    <source>
        <dbReference type="EMBL" id="KAK9904686.1"/>
    </source>
</evidence>
<protein>
    <recommendedName>
        <fullName evidence="3">Bifunctional inhibitor/plant lipid transfer protein/seed storage helical domain-containing protein</fullName>
    </recommendedName>
</protein>
<proteinExistence type="predicted"/>
<comment type="caution">
    <text evidence="1">The sequence shown here is derived from an EMBL/GenBank/DDBJ whole genome shotgun (WGS) entry which is preliminary data.</text>
</comment>
<accession>A0ABR2YGU1</accession>
<evidence type="ECO:0000313" key="2">
    <source>
        <dbReference type="Proteomes" id="UP001491310"/>
    </source>
</evidence>
<name>A0ABR2YGU1_9CHLO</name>
<dbReference type="Proteomes" id="UP001491310">
    <property type="component" value="Unassembled WGS sequence"/>
</dbReference>
<reference evidence="1 2" key="1">
    <citation type="journal article" date="2024" name="Nat. Commun.">
        <title>Phylogenomics reveals the evolutionary origins of lichenization in chlorophyte algae.</title>
        <authorList>
            <person name="Puginier C."/>
            <person name="Libourel C."/>
            <person name="Otte J."/>
            <person name="Skaloud P."/>
            <person name="Haon M."/>
            <person name="Grisel S."/>
            <person name="Petersen M."/>
            <person name="Berrin J.G."/>
            <person name="Delaux P.M."/>
            <person name="Dal Grande F."/>
            <person name="Keller J."/>
        </authorList>
    </citation>
    <scope>NUCLEOTIDE SEQUENCE [LARGE SCALE GENOMIC DNA]</scope>
    <source>
        <strain evidence="1 2">SAG 216-7</strain>
    </source>
</reference>
<organism evidence="1 2">
    <name type="scientific">Coccomyxa subellipsoidea</name>
    <dbReference type="NCBI Taxonomy" id="248742"/>
    <lineage>
        <taxon>Eukaryota</taxon>
        <taxon>Viridiplantae</taxon>
        <taxon>Chlorophyta</taxon>
        <taxon>core chlorophytes</taxon>
        <taxon>Trebouxiophyceae</taxon>
        <taxon>Trebouxiophyceae incertae sedis</taxon>
        <taxon>Coccomyxaceae</taxon>
        <taxon>Coccomyxa</taxon>
    </lineage>
</organism>
<gene>
    <name evidence="1" type="ORF">WJX75_000578</name>
</gene>
<keyword evidence="2" id="KW-1185">Reference proteome</keyword>
<dbReference type="EMBL" id="JALJOT010000012">
    <property type="protein sequence ID" value="KAK9904686.1"/>
    <property type="molecule type" value="Genomic_DNA"/>
</dbReference>